<evidence type="ECO:0000313" key="2">
    <source>
        <dbReference type="Proteomes" id="UP000053370"/>
    </source>
</evidence>
<name>A0A0K8PB49_9CHLR</name>
<organism evidence="1">
    <name type="scientific">Flexilinea flocculi</name>
    <dbReference type="NCBI Taxonomy" id="1678840"/>
    <lineage>
        <taxon>Bacteria</taxon>
        <taxon>Bacillati</taxon>
        <taxon>Chloroflexota</taxon>
        <taxon>Anaerolineae</taxon>
        <taxon>Anaerolineales</taxon>
        <taxon>Anaerolineaceae</taxon>
        <taxon>Flexilinea</taxon>
    </lineage>
</organism>
<dbReference type="EMBL" id="DF968180">
    <property type="protein sequence ID" value="GAP39734.1"/>
    <property type="molecule type" value="Genomic_DNA"/>
</dbReference>
<dbReference type="AlphaFoldDB" id="A0A0K8PB49"/>
<dbReference type="InterPro" id="IPR023214">
    <property type="entry name" value="HAD_sf"/>
</dbReference>
<dbReference type="PANTHER" id="PTHR43611">
    <property type="entry name" value="ALPHA-D-GLUCOSE 1-PHOSPHATE PHOSPHATASE"/>
    <property type="match status" value="1"/>
</dbReference>
<evidence type="ECO:0000313" key="1">
    <source>
        <dbReference type="EMBL" id="GAP39734.1"/>
    </source>
</evidence>
<reference evidence="1" key="1">
    <citation type="journal article" date="2015" name="Genome Announc.">
        <title>Draft Genome Sequence of Anaerolineae Strain TC1, a Novel Isolate from a Methanogenic Wastewater Treatment System.</title>
        <authorList>
            <person name="Matsuura N."/>
            <person name="Tourlousse D.M."/>
            <person name="Sun L."/>
            <person name="Toyonaga M."/>
            <person name="Kuroda K."/>
            <person name="Ohashi A."/>
            <person name="Cruz R."/>
            <person name="Yamaguchi T."/>
            <person name="Sekiguchi Y."/>
        </authorList>
    </citation>
    <scope>NUCLEOTIDE SEQUENCE [LARGE SCALE GENOMIC DNA]</scope>
    <source>
        <strain evidence="1">TC1</strain>
    </source>
</reference>
<gene>
    <name evidence="1" type="ORF">ATC1_12269</name>
</gene>
<proteinExistence type="predicted"/>
<dbReference type="Pfam" id="PF00702">
    <property type="entry name" value="Hydrolase"/>
    <property type="match status" value="1"/>
</dbReference>
<dbReference type="InterPro" id="IPR036412">
    <property type="entry name" value="HAD-like_sf"/>
</dbReference>
<dbReference type="SFLD" id="SFLDG01129">
    <property type="entry name" value="C1.5:_HAD__Beta-PGM__Phosphata"/>
    <property type="match status" value="1"/>
</dbReference>
<dbReference type="SFLD" id="SFLDS00003">
    <property type="entry name" value="Haloacid_Dehalogenase"/>
    <property type="match status" value="1"/>
</dbReference>
<dbReference type="NCBIfam" id="TIGR01509">
    <property type="entry name" value="HAD-SF-IA-v3"/>
    <property type="match status" value="1"/>
</dbReference>
<dbReference type="SUPFAM" id="SSF56784">
    <property type="entry name" value="HAD-like"/>
    <property type="match status" value="1"/>
</dbReference>
<accession>A0A0K8PB49</accession>
<dbReference type="STRING" id="1678840.ATC1_12269"/>
<dbReference type="OrthoDB" id="9795007at2"/>
<dbReference type="PRINTS" id="PR00413">
    <property type="entry name" value="HADHALOGNASE"/>
</dbReference>
<dbReference type="Gene3D" id="3.40.50.1000">
    <property type="entry name" value="HAD superfamily/HAD-like"/>
    <property type="match status" value="1"/>
</dbReference>
<dbReference type="RefSeq" id="WP_062278419.1">
    <property type="nucleotide sequence ID" value="NZ_DF968180.1"/>
</dbReference>
<dbReference type="Proteomes" id="UP000053370">
    <property type="component" value="Unassembled WGS sequence"/>
</dbReference>
<dbReference type="PANTHER" id="PTHR43611:SF3">
    <property type="entry name" value="FLAVIN MONONUCLEOTIDE HYDROLASE 1, CHLOROPLATIC"/>
    <property type="match status" value="1"/>
</dbReference>
<dbReference type="InterPro" id="IPR006439">
    <property type="entry name" value="HAD-SF_hydro_IA"/>
</dbReference>
<dbReference type="InterPro" id="IPR023198">
    <property type="entry name" value="PGP-like_dom2"/>
</dbReference>
<keyword evidence="2" id="KW-1185">Reference proteome</keyword>
<dbReference type="CDD" id="cd02603">
    <property type="entry name" value="HAD_sEH-N_like"/>
    <property type="match status" value="1"/>
</dbReference>
<protein>
    <submittedName>
        <fullName evidence="1">Haloacid dehalogenase superfamily, subfamily IA, variant 3</fullName>
    </submittedName>
</protein>
<dbReference type="Gene3D" id="1.10.150.240">
    <property type="entry name" value="Putative phosphatase, domain 2"/>
    <property type="match status" value="1"/>
</dbReference>
<sequence length="208" mass="24176">MVFLKENKKEIEAVIFDLGNVLLDYSPRRFLGEMGFHPDLHDRLASVLFEDTETWSKLDRGTITNSELVEIASAKEPSLRKEIRQYLRKWPYYFNGIPKNVAAMYRIKEAGAKIYVLSNFANEVYAVIKKRNTFFSDFDGQILSYEHKVIKPEQEIYDLLIHSYQLNPEKSVFIDDMLENTQAAIRAGLNAIHLPACAEIEPFFIFQE</sequence>